<dbReference type="GO" id="GO:0052906">
    <property type="term" value="F:tRNA (guanine(37)-N1)-methyltransferase activity"/>
    <property type="evidence" value="ECO:0007669"/>
    <property type="project" value="UniProtKB-UniRule"/>
</dbReference>
<feature type="binding site" evidence="11">
    <location>
        <position position="1591"/>
    </location>
    <ligand>
        <name>S-adenosyl-L-methionine</name>
        <dbReference type="ChEBI" id="CHEBI:59789"/>
    </ligand>
</feature>
<feature type="region of interest" description="Disordered" evidence="12">
    <location>
        <begin position="1126"/>
        <end position="1150"/>
    </location>
</feature>
<dbReference type="InterPro" id="IPR010997">
    <property type="entry name" value="HRDC-like_sf"/>
</dbReference>
<comment type="subunit">
    <text evidence="11">Monomer.</text>
</comment>
<comment type="function">
    <text evidence="11">Specifically methylates the N1 position of guanosine-37 in various cytoplasmic and mitochondrial tRNAs. Methylation is not dependent on the nature of the nucleoside 5' of the target nucleoside. This is the first step in the biosynthesis of wybutosine (yW), a modified base adjacent to the anticodon of tRNAs and required for accurate decoding.</text>
</comment>
<dbReference type="SUPFAM" id="SSF53335">
    <property type="entry name" value="S-adenosyl-L-methionine-dependent methyltransferases"/>
    <property type="match status" value="1"/>
</dbReference>
<dbReference type="InterPro" id="IPR025792">
    <property type="entry name" value="tRNA_Gua_MeTrfase_euk"/>
</dbReference>
<evidence type="ECO:0000256" key="9">
    <source>
        <dbReference type="ARBA" id="ARBA00023242"/>
    </source>
</evidence>
<feature type="region of interest" description="Disordered" evidence="12">
    <location>
        <begin position="1216"/>
        <end position="1248"/>
    </location>
</feature>
<comment type="similarity">
    <text evidence="2">Belongs to the class I-like SAM-binding methyltransferase superfamily. TRM5/TYW2 family.</text>
</comment>
<dbReference type="Pfam" id="PF00787">
    <property type="entry name" value="PX"/>
    <property type="match status" value="1"/>
</dbReference>
<dbReference type="InterPro" id="IPR036871">
    <property type="entry name" value="PX_dom_sf"/>
</dbReference>
<feature type="region of interest" description="Disordered" evidence="12">
    <location>
        <begin position="853"/>
        <end position="891"/>
    </location>
</feature>
<dbReference type="SMART" id="SM00657">
    <property type="entry name" value="RPOL4c"/>
    <property type="match status" value="1"/>
</dbReference>
<evidence type="ECO:0000256" key="12">
    <source>
        <dbReference type="SAM" id="MobiDB-lite"/>
    </source>
</evidence>
<evidence type="ECO:0000256" key="3">
    <source>
        <dbReference type="ARBA" id="ARBA00022490"/>
    </source>
</evidence>
<keyword evidence="4 11" id="KW-0489">Methyltransferase</keyword>
<dbReference type="Pfam" id="PF03874">
    <property type="entry name" value="RNA_pol_Rpb4"/>
    <property type="match status" value="1"/>
</dbReference>
<accession>A0A5N7BLU2</accession>
<evidence type="ECO:0000256" key="2">
    <source>
        <dbReference type="ARBA" id="ARBA00009775"/>
    </source>
</evidence>
<gene>
    <name evidence="11" type="primary">TRM5</name>
    <name evidence="15" type="ORF">BDV26DRAFT_277723</name>
</gene>
<keyword evidence="16" id="KW-1185">Reference proteome</keyword>
<feature type="region of interest" description="Disordered" evidence="12">
    <location>
        <begin position="1558"/>
        <end position="1578"/>
    </location>
</feature>
<dbReference type="GO" id="GO:0000166">
    <property type="term" value="F:nucleotide binding"/>
    <property type="evidence" value="ECO:0007669"/>
    <property type="project" value="InterPro"/>
</dbReference>
<dbReference type="PANTHER" id="PTHR47185:SF1">
    <property type="entry name" value="PX DOMAIN-CONTAINING PROTEIN YPR097W"/>
    <property type="match status" value="1"/>
</dbReference>
<dbReference type="InterPro" id="IPR038324">
    <property type="entry name" value="Rpb4/RPC9_sf"/>
</dbReference>
<dbReference type="SUPFAM" id="SSF47819">
    <property type="entry name" value="HRDC-like"/>
    <property type="match status" value="1"/>
</dbReference>
<dbReference type="Pfam" id="PF12825">
    <property type="entry name" value="DUF3818"/>
    <property type="match status" value="1"/>
</dbReference>
<feature type="binding site" evidence="11">
    <location>
        <begin position="1507"/>
        <end position="1508"/>
    </location>
    <ligand>
        <name>S-adenosyl-L-methionine</name>
        <dbReference type="ChEBI" id="CHEBI:59789"/>
    </ligand>
</feature>
<dbReference type="Gene3D" id="1.20.1250.40">
    <property type="match status" value="1"/>
</dbReference>
<dbReference type="EMBL" id="ML736159">
    <property type="protein sequence ID" value="KAE8382772.1"/>
    <property type="molecule type" value="Genomic_DNA"/>
</dbReference>
<dbReference type="Pfam" id="PF12828">
    <property type="entry name" value="PXB"/>
    <property type="match status" value="1"/>
</dbReference>
<dbReference type="Pfam" id="PF02475">
    <property type="entry name" value="TRM5-TYW2_MTfase"/>
    <property type="match status" value="1"/>
</dbReference>
<keyword evidence="7 11" id="KW-0819">tRNA processing</keyword>
<dbReference type="SUPFAM" id="SSF64268">
    <property type="entry name" value="PX domain"/>
    <property type="match status" value="1"/>
</dbReference>
<feature type="compositionally biased region" description="Low complexity" evidence="12">
    <location>
        <begin position="281"/>
        <end position="292"/>
    </location>
</feature>
<dbReference type="InterPro" id="IPR001683">
    <property type="entry name" value="PX_dom"/>
</dbReference>
<proteinExistence type="inferred from homology"/>
<dbReference type="InterPro" id="IPR056743">
    <property type="entry name" value="TRM5-TYW2-like_MTfase"/>
</dbReference>
<evidence type="ECO:0000259" key="13">
    <source>
        <dbReference type="PROSITE" id="PS50195"/>
    </source>
</evidence>
<keyword evidence="3 11" id="KW-0963">Cytoplasm</keyword>
<keyword evidence="5 11" id="KW-0808">Transferase</keyword>
<dbReference type="Gene3D" id="3.30.1520.10">
    <property type="entry name" value="Phox-like domain"/>
    <property type="match status" value="1"/>
</dbReference>
<dbReference type="GO" id="GO:0035091">
    <property type="term" value="F:phosphatidylinositol binding"/>
    <property type="evidence" value="ECO:0007669"/>
    <property type="project" value="InterPro"/>
</dbReference>
<sequence>MRAEKPQQSSTEVSSVGPQPESQNYSQPGQILTGKQEHYLKRELIARQVQSEIAELNSPTALQRFGAPFRSDYGEVAPVDSELPILRYIFVHHVRNFPFLDQAREKEFWQDKLQVFLESFAKKHVSSSEDRLEETKRRKLARKCEKLVELMMVSGIPTASGYEERIQFSEIEVVERGANDKGLLVNMPEGNAIHGWDVNVAAVRITSVRRTVRYHQHAEFILRVRREGKSDVFVARRYGDFAKLHKRLRTEFPGKPLPVLPRKNKSSTSSSFFSFADDDASSVSSLSSRSGSTPDEAPISRNSLAPGNPLHRSASRSSMRSSLGISPKSPRISAETSRETVLYREEQRVSLRAFLRTLLQNKRAAESKALEEFLTAEPIPLNEEELIDIQRRKEADAIRIEEQKKFYEIARQRAAELDVYMENFRRDIVESNGLTKLFAEIREKPTVEDLSPQYQKFAEWLRIEVAATLYHLFLAEDNSPELFAQFKRIHSLVPYTLMKNVIRIANPAAVMSGVLDLFLAQPFGSRSLLQRIFSMTLNDGIKQFQKAIDSFVSKVDDPSLCQKLKAFTDSDEAIKNEIRAEAEDEEIDILVAILRSDRFSPELTPEQYGNVFNAYVAWNQAVESVDAEMREGAQWFANMKQLLKLYTRQRDKAMMLSIVEEPVTLQLFRDLFTIFYEPLVRVYKSANVYNSITDFAQFADDAIHVVEKCQRQDVSADPNQTVQAFIDLCERHQASFYKFVHEVHLHDNGLFGSLMGWIEDILDFLRHGPVGGRLDMNALLHGAKDVGQIDKDKALEEINALIKWHEDRKRWHLNKTRQKMAAEGTGNDPFPTFKGSDFGLDEGDLEDLAISDAESDPTDELDEEDDLDPISAERRRRVKQQDQLRRTAGEPVKPEVQEILKLGESFGVMLRMIPSFRHPNDEWQRSCITSHLPPLARSVPRWRVALQLQSAPPSVYTCQRPQQHRCNFFLWASDAEAREKLTILSNSRTEPQNTPQTPTKNLQPGGTGLLTPQTDHSARSAPESRSTSFQSPSKSAKARMMAEDSYEFERDDIITDGTITGHDKPRQPDFGQAVGGSGSTPRKTPRTDSFSSPGKRKLSEMEGAPNLTPTSVFSSRSAAYRFPPASAEISMTPTPSKYRDSPSADSAADTSELSLQALRILETHAAVVPRKAQEELIEFLNRHELKTRGIIRGRDISRTIIKKKDEEIMKLNERIAALENPRQSSSMESTTGPDASKTPNSDLPTMFRPPVNRAMRVLDRSFFKKTVPLSAATVFKSSDISRVRGQLHKSRDLLGLPRLSSIREVKVDDEVKKCLLLREGIKYDDATTWSTTINELVESGAVGIGRYDFELDYDYWTYADIMNAILPEDMLDELPQGFTQVGHVSHLNLREQYTPYKYLIAQVLKDKNPTIRTVIRKTEDVGAHSEFRTFPFEFLAGDEDMNVIQHEQDCEFRFDYSRVYWNSRLETEHRRLVNKFRPGDMVCDLMAGVGPFAVPAGKKKIFVWANDLNPHGYEVMEDAVRRNKVGKFVTPFNKDGRAFVHWSANELLQAQPVTVEIQKKQRRSAQKEGQAPAPPAEVYHRPNVFGHYVMNLPANAIEFLDAFPGVYAGKESLFAPHTSTPLPMIHVYCFSGHSENEVDDHKDICQRISERIGYTITTEDRVGGSGNAELELAIHNVRLVSPNKQMFCASFRLPKEVAFRQMSVQLPPPTHRKRALPQGELEAASTLRLGADQNTHTLSLSEARLVINKVLENKRRGGKKYEEPENLTKTLDYLEVFARFKDEENIKAVERLLNSHTELEMFERSQLGSLCCDNAEEAKSLIPSLQHKISDGDLQELLDELTKLRNFTE</sequence>
<dbReference type="GO" id="GO:0070901">
    <property type="term" value="P:mitochondrial tRNA methylation"/>
    <property type="evidence" value="ECO:0007669"/>
    <property type="project" value="UniProtKB-ARBA"/>
</dbReference>
<feature type="compositionally biased region" description="Polar residues" evidence="12">
    <location>
        <begin position="1023"/>
        <end position="1034"/>
    </location>
</feature>
<feature type="compositionally biased region" description="Polar residues" evidence="12">
    <location>
        <begin position="984"/>
        <end position="1015"/>
    </location>
</feature>
<dbReference type="FunFam" id="1.20.1250.40:FF:000003">
    <property type="entry name" value="DNA-directed RNA polymerase II subunit rpb4"/>
    <property type="match status" value="1"/>
</dbReference>
<feature type="compositionally biased region" description="Polar residues" evidence="12">
    <location>
        <begin position="1221"/>
        <end position="1243"/>
    </location>
</feature>
<dbReference type="GO" id="GO:0030880">
    <property type="term" value="C:RNA polymerase complex"/>
    <property type="evidence" value="ECO:0007669"/>
    <property type="project" value="InterPro"/>
</dbReference>
<dbReference type="InterPro" id="IPR024554">
    <property type="entry name" value="LEC1-like_C"/>
</dbReference>
<evidence type="ECO:0000256" key="8">
    <source>
        <dbReference type="ARBA" id="ARBA00023128"/>
    </source>
</evidence>
<evidence type="ECO:0000256" key="7">
    <source>
        <dbReference type="ARBA" id="ARBA00022694"/>
    </source>
</evidence>
<evidence type="ECO:0000259" key="14">
    <source>
        <dbReference type="PROSITE" id="PS51684"/>
    </source>
</evidence>
<feature type="compositionally biased region" description="Acidic residues" evidence="12">
    <location>
        <begin position="853"/>
        <end position="868"/>
    </location>
</feature>
<evidence type="ECO:0000256" key="5">
    <source>
        <dbReference type="ARBA" id="ARBA00022679"/>
    </source>
</evidence>
<dbReference type="Proteomes" id="UP000326198">
    <property type="component" value="Unassembled WGS sequence"/>
</dbReference>
<dbReference type="InterPro" id="IPR029063">
    <property type="entry name" value="SAM-dependent_MTases_sf"/>
</dbReference>
<dbReference type="InterPro" id="IPR047168">
    <property type="entry name" value="LEC1-like"/>
</dbReference>
<comment type="similarity">
    <text evidence="11">Belongs to the TRM5 / TYW2 family.</text>
</comment>
<dbReference type="InterPro" id="IPR024555">
    <property type="entry name" value="PX-associated"/>
</dbReference>
<dbReference type="HAMAP" id="MF_03152">
    <property type="entry name" value="TRM5"/>
    <property type="match status" value="1"/>
</dbReference>
<comment type="subcellular location">
    <subcellularLocation>
        <location evidence="11">Mitochondrion matrix</location>
    </subcellularLocation>
    <subcellularLocation>
        <location evidence="1 11">Nucleus</location>
    </subcellularLocation>
    <subcellularLocation>
        <location evidence="11">Cytoplasm</location>
    </subcellularLocation>
    <text evidence="11">Predominantly in the mitochondria and in the nucleus.</text>
</comment>
<dbReference type="Gene3D" id="3.40.50.150">
    <property type="entry name" value="Vaccinia Virus protein VP39"/>
    <property type="match status" value="1"/>
</dbReference>
<evidence type="ECO:0000313" key="16">
    <source>
        <dbReference type="Proteomes" id="UP000326198"/>
    </source>
</evidence>
<feature type="region of interest" description="Disordered" evidence="12">
    <location>
        <begin position="1056"/>
        <end position="1112"/>
    </location>
</feature>
<comment type="catalytic activity">
    <reaction evidence="10 11">
        <text>guanosine(37) in tRNA + S-adenosyl-L-methionine = N(1)-methylguanosine(37) in tRNA + S-adenosyl-L-homocysteine + H(+)</text>
        <dbReference type="Rhea" id="RHEA:36899"/>
        <dbReference type="Rhea" id="RHEA-COMP:10145"/>
        <dbReference type="Rhea" id="RHEA-COMP:10147"/>
        <dbReference type="ChEBI" id="CHEBI:15378"/>
        <dbReference type="ChEBI" id="CHEBI:57856"/>
        <dbReference type="ChEBI" id="CHEBI:59789"/>
        <dbReference type="ChEBI" id="CHEBI:73542"/>
        <dbReference type="ChEBI" id="CHEBI:74269"/>
        <dbReference type="EC" id="2.1.1.228"/>
    </reaction>
</comment>
<dbReference type="CDD" id="cd06869">
    <property type="entry name" value="PX_UP2_fungi"/>
    <property type="match status" value="1"/>
</dbReference>
<feature type="binding site" evidence="11">
    <location>
        <position position="1469"/>
    </location>
    <ligand>
        <name>S-adenosyl-L-methionine</name>
        <dbReference type="ChEBI" id="CHEBI:59789"/>
    </ligand>
</feature>
<dbReference type="InterPro" id="IPR006590">
    <property type="entry name" value="RNA_pol_Rpb4/RPC9_core"/>
</dbReference>
<keyword evidence="6 11" id="KW-0949">S-adenosyl-L-methionine</keyword>
<feature type="compositionally biased region" description="Polar residues" evidence="12">
    <location>
        <begin position="1079"/>
        <end position="1092"/>
    </location>
</feature>
<dbReference type="SMART" id="SM00312">
    <property type="entry name" value="PX"/>
    <property type="match status" value="1"/>
</dbReference>
<dbReference type="PROSITE" id="PS50195">
    <property type="entry name" value="PX"/>
    <property type="match status" value="1"/>
</dbReference>
<dbReference type="Pfam" id="PF25133">
    <property type="entry name" value="TYW2_N_2"/>
    <property type="match status" value="1"/>
</dbReference>
<dbReference type="Gene3D" id="3.30.300.110">
    <property type="entry name" value="Met-10+ protein-like domains"/>
    <property type="match status" value="1"/>
</dbReference>
<feature type="compositionally biased region" description="Basic and acidic residues" evidence="12">
    <location>
        <begin position="879"/>
        <end position="891"/>
    </location>
</feature>
<dbReference type="GO" id="GO:0005634">
    <property type="term" value="C:nucleus"/>
    <property type="evidence" value="ECO:0007669"/>
    <property type="project" value="UniProtKB-SubCell"/>
</dbReference>
<evidence type="ECO:0000256" key="6">
    <source>
        <dbReference type="ARBA" id="ARBA00022691"/>
    </source>
</evidence>
<keyword evidence="9 11" id="KW-0539">Nucleus</keyword>
<feature type="binding site" evidence="11">
    <location>
        <begin position="1535"/>
        <end position="1536"/>
    </location>
    <ligand>
        <name>S-adenosyl-L-methionine</name>
        <dbReference type="ChEBI" id="CHEBI:59789"/>
    </ligand>
</feature>
<evidence type="ECO:0000256" key="1">
    <source>
        <dbReference type="ARBA" id="ARBA00004123"/>
    </source>
</evidence>
<dbReference type="InterPro" id="IPR030382">
    <property type="entry name" value="MeTrfase_TRM5/TYW2"/>
</dbReference>
<organism evidence="15 16">
    <name type="scientific">Aspergillus bertholletiae</name>
    <dbReference type="NCBI Taxonomy" id="1226010"/>
    <lineage>
        <taxon>Eukaryota</taxon>
        <taxon>Fungi</taxon>
        <taxon>Dikarya</taxon>
        <taxon>Ascomycota</taxon>
        <taxon>Pezizomycotina</taxon>
        <taxon>Eurotiomycetes</taxon>
        <taxon>Eurotiomycetidae</taxon>
        <taxon>Eurotiales</taxon>
        <taxon>Aspergillaceae</taxon>
        <taxon>Aspergillus</taxon>
        <taxon>Aspergillus subgen. Circumdati</taxon>
    </lineage>
</organism>
<evidence type="ECO:0000256" key="4">
    <source>
        <dbReference type="ARBA" id="ARBA00022603"/>
    </source>
</evidence>
<name>A0A5N7BLU2_9EURO</name>
<evidence type="ECO:0000256" key="10">
    <source>
        <dbReference type="ARBA" id="ARBA00047783"/>
    </source>
</evidence>
<dbReference type="GO" id="GO:0005759">
    <property type="term" value="C:mitochondrial matrix"/>
    <property type="evidence" value="ECO:0007669"/>
    <property type="project" value="UniProtKB-SubCell"/>
</dbReference>
<evidence type="ECO:0000313" key="15">
    <source>
        <dbReference type="EMBL" id="KAE8382772.1"/>
    </source>
</evidence>
<feature type="domain" description="PX" evidence="13">
    <location>
        <begin position="198"/>
        <end position="381"/>
    </location>
</feature>
<protein>
    <recommendedName>
        <fullName evidence="11">tRNA (guanine(37)-N1)-methyltransferase</fullName>
        <ecNumber evidence="11">2.1.1.228</ecNumber>
    </recommendedName>
    <alternativeName>
        <fullName evidence="11">M1G-methyltransferase</fullName>
    </alternativeName>
    <alternativeName>
        <fullName evidence="11">tRNA [GM37] methyltransferase</fullName>
    </alternativeName>
    <alternativeName>
        <fullName evidence="11">tRNA methyltransferase 5</fullName>
    </alternativeName>
</protein>
<dbReference type="OrthoDB" id="2117459at2759"/>
<dbReference type="InterPro" id="IPR056744">
    <property type="entry name" value="TRM5/TYW2-like_N"/>
</dbReference>
<dbReference type="EC" id="2.1.1.228" evidence="11"/>
<feature type="region of interest" description="Disordered" evidence="12">
    <location>
        <begin position="281"/>
        <end position="337"/>
    </location>
</feature>
<evidence type="ECO:0000256" key="11">
    <source>
        <dbReference type="HAMAP-Rule" id="MF_03152"/>
    </source>
</evidence>
<dbReference type="PROSITE" id="PS51684">
    <property type="entry name" value="SAM_MT_TRM5_TYW2"/>
    <property type="match status" value="1"/>
</dbReference>
<dbReference type="PANTHER" id="PTHR47185">
    <property type="entry name" value="PX DOMAIN-CONTAINING PROTEIN YPR097W"/>
    <property type="match status" value="1"/>
</dbReference>
<feature type="region of interest" description="Disordered" evidence="12">
    <location>
        <begin position="1"/>
        <end position="29"/>
    </location>
</feature>
<reference evidence="15 16" key="1">
    <citation type="submission" date="2019-04" db="EMBL/GenBank/DDBJ databases">
        <title>Friends and foes A comparative genomics studyof 23 Aspergillus species from section Flavi.</title>
        <authorList>
            <consortium name="DOE Joint Genome Institute"/>
            <person name="Kjaerbolling I."/>
            <person name="Vesth T."/>
            <person name="Frisvad J.C."/>
            <person name="Nybo J.L."/>
            <person name="Theobald S."/>
            <person name="Kildgaard S."/>
            <person name="Isbrandt T."/>
            <person name="Kuo A."/>
            <person name="Sato A."/>
            <person name="Lyhne E.K."/>
            <person name="Kogle M.E."/>
            <person name="Wiebenga A."/>
            <person name="Kun R.S."/>
            <person name="Lubbers R.J."/>
            <person name="Makela M.R."/>
            <person name="Barry K."/>
            <person name="Chovatia M."/>
            <person name="Clum A."/>
            <person name="Daum C."/>
            <person name="Haridas S."/>
            <person name="He G."/>
            <person name="LaButti K."/>
            <person name="Lipzen A."/>
            <person name="Mondo S."/>
            <person name="Riley R."/>
            <person name="Salamov A."/>
            <person name="Simmons B.A."/>
            <person name="Magnuson J.K."/>
            <person name="Henrissat B."/>
            <person name="Mortensen U.H."/>
            <person name="Larsen T.O."/>
            <person name="Devries R.P."/>
            <person name="Grigoriev I.V."/>
            <person name="Machida M."/>
            <person name="Baker S.E."/>
            <person name="Andersen M.R."/>
        </authorList>
    </citation>
    <scope>NUCLEOTIDE SEQUENCE [LARGE SCALE GENOMIC DNA]</scope>
    <source>
        <strain evidence="15 16">IBT 29228</strain>
    </source>
</reference>
<feature type="domain" description="SAM-dependent methyltransferase TRM5/TYW2-type" evidence="14">
    <location>
        <begin position="1378"/>
        <end position="1695"/>
    </location>
</feature>
<dbReference type="InterPro" id="IPR005574">
    <property type="entry name" value="Rpb4/RPC9"/>
</dbReference>
<keyword evidence="8 11" id="KW-0496">Mitochondrion</keyword>
<dbReference type="FunFam" id="3.30.300.110:FF:000001">
    <property type="entry name" value="tRNA (guanine(37)-N1)-methyltransferase"/>
    <property type="match status" value="1"/>
</dbReference>
<feature type="region of interest" description="Disordered" evidence="12">
    <location>
        <begin position="984"/>
        <end position="1043"/>
    </location>
</feature>
<dbReference type="GO" id="GO:0006352">
    <property type="term" value="P:DNA-templated transcription initiation"/>
    <property type="evidence" value="ECO:0007669"/>
    <property type="project" value="InterPro"/>
</dbReference>